<gene>
    <name evidence="2" type="ORF">EANT1437_LOCUS4026</name>
</gene>
<sequence>MSSAIISSTYNQTEIQHANAEEQNLMGLYPAEAKKQSYYHRITIGCIVTLSCVLLLVTYNSIAAHDEGAAIPIEGAKGPARNCNFDECFDSSCNADVAPYMCMRHNGGPHGGCSPIEWTSFTCDDQCSMKKCAEMEIPEDTNNCAGVECGADWCKNGQLCNTDVSYQCQNGSARYGCSADPLQWTLFTHDSTCSDCCDTTTC</sequence>
<reference evidence="2" key="1">
    <citation type="submission" date="2021-01" db="EMBL/GenBank/DDBJ databases">
        <authorList>
            <person name="Corre E."/>
            <person name="Pelletier E."/>
            <person name="Niang G."/>
            <person name="Scheremetjew M."/>
            <person name="Finn R."/>
            <person name="Kale V."/>
            <person name="Holt S."/>
            <person name="Cochrane G."/>
            <person name="Meng A."/>
            <person name="Brown T."/>
            <person name="Cohen L."/>
        </authorList>
    </citation>
    <scope>NUCLEOTIDE SEQUENCE</scope>
    <source>
        <strain evidence="2">CCMP1452</strain>
    </source>
</reference>
<feature type="transmembrane region" description="Helical" evidence="1">
    <location>
        <begin position="38"/>
        <end position="57"/>
    </location>
</feature>
<accession>A0A7S2R5B5</accession>
<evidence type="ECO:0000256" key="1">
    <source>
        <dbReference type="SAM" id="Phobius"/>
    </source>
</evidence>
<protein>
    <submittedName>
        <fullName evidence="2">Uncharacterized protein</fullName>
    </submittedName>
</protein>
<keyword evidence="1" id="KW-0472">Membrane</keyword>
<name>A0A7S2R5B5_9STRA</name>
<dbReference type="AlphaFoldDB" id="A0A7S2R5B5"/>
<keyword evidence="1" id="KW-0812">Transmembrane</keyword>
<organism evidence="2">
    <name type="scientific">Eucampia antarctica</name>
    <dbReference type="NCBI Taxonomy" id="49252"/>
    <lineage>
        <taxon>Eukaryota</taxon>
        <taxon>Sar</taxon>
        <taxon>Stramenopiles</taxon>
        <taxon>Ochrophyta</taxon>
        <taxon>Bacillariophyta</taxon>
        <taxon>Mediophyceae</taxon>
        <taxon>Biddulphiophycidae</taxon>
        <taxon>Hemiaulales</taxon>
        <taxon>Hemiaulaceae</taxon>
        <taxon>Eucampia</taxon>
    </lineage>
</organism>
<dbReference type="EMBL" id="HBHI01007857">
    <property type="protein sequence ID" value="CAD9660985.1"/>
    <property type="molecule type" value="Transcribed_RNA"/>
</dbReference>
<evidence type="ECO:0000313" key="2">
    <source>
        <dbReference type="EMBL" id="CAD9660985.1"/>
    </source>
</evidence>
<keyword evidence="1" id="KW-1133">Transmembrane helix</keyword>
<proteinExistence type="predicted"/>